<dbReference type="CDD" id="cd02440">
    <property type="entry name" value="AdoMet_MTases"/>
    <property type="match status" value="1"/>
</dbReference>
<dbReference type="InterPro" id="IPR029063">
    <property type="entry name" value="SAM-dependent_MTases_sf"/>
</dbReference>
<keyword evidence="2 5" id="KW-0808">Transferase</keyword>
<evidence type="ECO:0000313" key="8">
    <source>
        <dbReference type="Proteomes" id="UP000262004"/>
    </source>
</evidence>
<proteinExistence type="inferred from homology"/>
<evidence type="ECO:0000259" key="6">
    <source>
        <dbReference type="PROSITE" id="PS51686"/>
    </source>
</evidence>
<sequence>MPVLASFPEPLAPFVARLEALTEALTLPEAAREAWWASFWEPQPLAGRINPLRTAQGEPEPDGEAVTRAAATFALPIRPAFAAGAPLPHPLAAWSFVAEPHARTTLTHSAPFQDGTITLQSLSSQWAVWLLDPQPGEEVLDLAAAPGGKTALIAAAIANRGRIAAVEAVKPRYFKLRAELARLGVTCAQTYLADGRTIGHKTPQRFARVLLDAPCSSEARIRFAAPDTWQHWKPRKVREAARKQLALLRAAWQALAPGGTLVYSTCSYAPEENEWVVAQLLAEAPEAEVVPPRWSPPCAIPGLASDAIPATCSPRRLPDLTPAHAAQLGHTRRVLPAQGFTGFFAAVLFKHHQTLADDAHA</sequence>
<keyword evidence="4 5" id="KW-0694">RNA-binding</keyword>
<dbReference type="PRINTS" id="PR02008">
    <property type="entry name" value="RCMTFAMILY"/>
</dbReference>
<dbReference type="Pfam" id="PF01189">
    <property type="entry name" value="Methyltr_RsmB-F"/>
    <property type="match status" value="1"/>
</dbReference>
<dbReference type="GO" id="GO:0003723">
    <property type="term" value="F:RNA binding"/>
    <property type="evidence" value="ECO:0007669"/>
    <property type="project" value="UniProtKB-UniRule"/>
</dbReference>
<comment type="similarity">
    <text evidence="5">Belongs to the class I-like SAM-binding methyltransferase superfamily. RsmB/NOP family.</text>
</comment>
<dbReference type="InterPro" id="IPR023267">
    <property type="entry name" value="RCMT"/>
</dbReference>
<dbReference type="PANTHER" id="PTHR22807:SF61">
    <property type="entry name" value="NOL1_NOP2_SUN FAMILY PROTEIN _ ANTITERMINATION NUSB DOMAIN-CONTAINING PROTEIN"/>
    <property type="match status" value="1"/>
</dbReference>
<evidence type="ECO:0000256" key="2">
    <source>
        <dbReference type="ARBA" id="ARBA00022679"/>
    </source>
</evidence>
<dbReference type="PROSITE" id="PS51686">
    <property type="entry name" value="SAM_MT_RSMB_NOP"/>
    <property type="match status" value="1"/>
</dbReference>
<gene>
    <name evidence="7" type="ORF">HPTL_0116</name>
</gene>
<dbReference type="GO" id="GO:0008173">
    <property type="term" value="F:RNA methyltransferase activity"/>
    <property type="evidence" value="ECO:0007669"/>
    <property type="project" value="InterPro"/>
</dbReference>
<evidence type="ECO:0000256" key="1">
    <source>
        <dbReference type="ARBA" id="ARBA00022603"/>
    </source>
</evidence>
<dbReference type="OrthoDB" id="5292653at2"/>
<reference evidence="7 8" key="1">
    <citation type="submission" date="2018-04" db="EMBL/GenBank/DDBJ databases">
        <title>Complete genome sequence of Hydrogenophilus thermoluteolus TH-1.</title>
        <authorList>
            <person name="Arai H."/>
        </authorList>
    </citation>
    <scope>NUCLEOTIDE SEQUENCE [LARGE SCALE GENOMIC DNA]</scope>
    <source>
        <strain evidence="7 8">TH-1</strain>
    </source>
</reference>
<evidence type="ECO:0000256" key="4">
    <source>
        <dbReference type="ARBA" id="ARBA00022884"/>
    </source>
</evidence>
<dbReference type="RefSeq" id="WP_119334235.1">
    <property type="nucleotide sequence ID" value="NZ_AP018558.1"/>
</dbReference>
<dbReference type="SUPFAM" id="SSF53335">
    <property type="entry name" value="S-adenosyl-L-methionine-dependent methyltransferases"/>
    <property type="match status" value="1"/>
</dbReference>
<keyword evidence="3 5" id="KW-0949">S-adenosyl-L-methionine</keyword>
<feature type="domain" description="SAM-dependent MTase RsmB/NOP-type" evidence="6">
    <location>
        <begin position="35"/>
        <end position="351"/>
    </location>
</feature>
<keyword evidence="8" id="KW-1185">Reference proteome</keyword>
<dbReference type="EMBL" id="AP018558">
    <property type="protein sequence ID" value="BBD76386.1"/>
    <property type="molecule type" value="Genomic_DNA"/>
</dbReference>
<feature type="binding site" evidence="5">
    <location>
        <position position="194"/>
    </location>
    <ligand>
        <name>S-adenosyl-L-methionine</name>
        <dbReference type="ChEBI" id="CHEBI:59789"/>
    </ligand>
</feature>
<dbReference type="GO" id="GO:0001510">
    <property type="term" value="P:RNA methylation"/>
    <property type="evidence" value="ECO:0007669"/>
    <property type="project" value="InterPro"/>
</dbReference>
<evidence type="ECO:0000313" key="7">
    <source>
        <dbReference type="EMBL" id="BBD76386.1"/>
    </source>
</evidence>
<feature type="active site" description="Nucleophile" evidence="5">
    <location>
        <position position="266"/>
    </location>
</feature>
<dbReference type="KEGG" id="htl:HPTL_0116"/>
<evidence type="ECO:0000256" key="3">
    <source>
        <dbReference type="ARBA" id="ARBA00022691"/>
    </source>
</evidence>
<name>A0A2Z6DVC1_HYDTE</name>
<feature type="binding site" evidence="5">
    <location>
        <position position="212"/>
    </location>
    <ligand>
        <name>S-adenosyl-L-methionine</name>
        <dbReference type="ChEBI" id="CHEBI:59789"/>
    </ligand>
</feature>
<protein>
    <submittedName>
        <fullName evidence="7">tRNA/RNA cytosine-C5-methylase</fullName>
    </submittedName>
</protein>
<dbReference type="InterPro" id="IPR001678">
    <property type="entry name" value="MeTrfase_RsmB-F_NOP2_dom"/>
</dbReference>
<dbReference type="Proteomes" id="UP000262004">
    <property type="component" value="Chromosome"/>
</dbReference>
<keyword evidence="1 5" id="KW-0489">Methyltransferase</keyword>
<organism evidence="7 8">
    <name type="scientific">Hydrogenophilus thermoluteolus</name>
    <name type="common">Pseudomonas hydrogenothermophila</name>
    <dbReference type="NCBI Taxonomy" id="297"/>
    <lineage>
        <taxon>Bacteria</taxon>
        <taxon>Pseudomonadati</taxon>
        <taxon>Pseudomonadota</taxon>
        <taxon>Hydrogenophilia</taxon>
        <taxon>Hydrogenophilales</taxon>
        <taxon>Hydrogenophilaceae</taxon>
        <taxon>Hydrogenophilus</taxon>
    </lineage>
</organism>
<dbReference type="PANTHER" id="PTHR22807">
    <property type="entry name" value="NOP2 YEAST -RELATED NOL1/NOP2/FMU SUN DOMAIN-CONTAINING"/>
    <property type="match status" value="1"/>
</dbReference>
<dbReference type="InterPro" id="IPR049560">
    <property type="entry name" value="MeTrfase_RsmB-F_NOP2_cat"/>
</dbReference>
<feature type="binding site" evidence="5">
    <location>
        <position position="167"/>
    </location>
    <ligand>
        <name>S-adenosyl-L-methionine</name>
        <dbReference type="ChEBI" id="CHEBI:59789"/>
    </ligand>
</feature>
<accession>A0A2Z6DVC1</accession>
<feature type="binding site" evidence="5">
    <location>
        <begin position="143"/>
        <end position="149"/>
    </location>
    <ligand>
        <name>S-adenosyl-L-methionine</name>
        <dbReference type="ChEBI" id="CHEBI:59789"/>
    </ligand>
</feature>
<evidence type="ECO:0000256" key="5">
    <source>
        <dbReference type="PROSITE-ProRule" id="PRU01023"/>
    </source>
</evidence>
<dbReference type="Gene3D" id="3.40.50.150">
    <property type="entry name" value="Vaccinia Virus protein VP39"/>
    <property type="match status" value="1"/>
</dbReference>
<dbReference type="AlphaFoldDB" id="A0A2Z6DVC1"/>